<sequence>MAQRMSYNEQLRLICDRMDTVIGNFARSHHTDNKVSELRLALSRVRRDHAAGRLNPNSVIDLVMRFPRLEEIDEPNADPFVLMCRVACGLGVVFGGY</sequence>
<dbReference type="InParanoid" id="G0MQJ1"/>
<dbReference type="Proteomes" id="UP000008068">
    <property type="component" value="Unassembled WGS sequence"/>
</dbReference>
<protein>
    <submittedName>
        <fullName evidence="1">Uncharacterized protein</fullName>
    </submittedName>
</protein>
<accession>G0MQJ1</accession>
<evidence type="ECO:0000313" key="2">
    <source>
        <dbReference type="Proteomes" id="UP000008068"/>
    </source>
</evidence>
<dbReference type="EMBL" id="GL379807">
    <property type="protein sequence ID" value="EGT41476.1"/>
    <property type="molecule type" value="Genomic_DNA"/>
</dbReference>
<dbReference type="AlphaFoldDB" id="G0MQJ1"/>
<reference evidence="2" key="1">
    <citation type="submission" date="2011-07" db="EMBL/GenBank/DDBJ databases">
        <authorList>
            <consortium name="Caenorhabditis brenneri Sequencing and Analysis Consortium"/>
            <person name="Wilson R.K."/>
        </authorList>
    </citation>
    <scope>NUCLEOTIDE SEQUENCE [LARGE SCALE GENOMIC DNA]</scope>
    <source>
        <strain evidence="2">PB2801</strain>
    </source>
</reference>
<name>G0MQJ1_CAEBE</name>
<proteinExistence type="predicted"/>
<keyword evidence="2" id="KW-1185">Reference proteome</keyword>
<gene>
    <name evidence="1" type="ORF">CAEBREN_25000</name>
</gene>
<dbReference type="HOGENOM" id="CLU_2348526_0_0_1"/>
<organism evidence="2">
    <name type="scientific">Caenorhabditis brenneri</name>
    <name type="common">Nematode worm</name>
    <dbReference type="NCBI Taxonomy" id="135651"/>
    <lineage>
        <taxon>Eukaryota</taxon>
        <taxon>Metazoa</taxon>
        <taxon>Ecdysozoa</taxon>
        <taxon>Nematoda</taxon>
        <taxon>Chromadorea</taxon>
        <taxon>Rhabditida</taxon>
        <taxon>Rhabditina</taxon>
        <taxon>Rhabditomorpha</taxon>
        <taxon>Rhabditoidea</taxon>
        <taxon>Rhabditidae</taxon>
        <taxon>Peloderinae</taxon>
        <taxon>Caenorhabditis</taxon>
    </lineage>
</organism>
<evidence type="ECO:0000313" key="1">
    <source>
        <dbReference type="EMBL" id="EGT41476.1"/>
    </source>
</evidence>